<reference evidence="1" key="1">
    <citation type="submission" date="2021-01" db="EMBL/GenBank/DDBJ databases">
        <authorList>
            <consortium name="Aspergillus puulaauensis MK2 genome sequencing consortium"/>
            <person name="Kazuki M."/>
            <person name="Futagami T."/>
        </authorList>
    </citation>
    <scope>NUCLEOTIDE SEQUENCE</scope>
    <source>
        <strain evidence="1">MK2</strain>
    </source>
</reference>
<dbReference type="Proteomes" id="UP000654913">
    <property type="component" value="Chromosome 2"/>
</dbReference>
<evidence type="ECO:0000313" key="1">
    <source>
        <dbReference type="EMBL" id="BCS21736.1"/>
    </source>
</evidence>
<dbReference type="RefSeq" id="XP_041553930.1">
    <property type="nucleotide sequence ID" value="XM_041701001.1"/>
</dbReference>
<gene>
    <name evidence="1" type="ORF">APUU_22168A</name>
</gene>
<name>A0A7R7XHV1_9EURO</name>
<organism evidence="1 2">
    <name type="scientific">Aspergillus puulaauensis</name>
    <dbReference type="NCBI Taxonomy" id="1220207"/>
    <lineage>
        <taxon>Eukaryota</taxon>
        <taxon>Fungi</taxon>
        <taxon>Dikarya</taxon>
        <taxon>Ascomycota</taxon>
        <taxon>Pezizomycotina</taxon>
        <taxon>Eurotiomycetes</taxon>
        <taxon>Eurotiomycetidae</taxon>
        <taxon>Eurotiales</taxon>
        <taxon>Aspergillaceae</taxon>
        <taxon>Aspergillus</taxon>
    </lineage>
</organism>
<evidence type="ECO:0000313" key="2">
    <source>
        <dbReference type="Proteomes" id="UP000654913"/>
    </source>
</evidence>
<dbReference type="EMBL" id="AP024444">
    <property type="protein sequence ID" value="BCS21736.1"/>
    <property type="molecule type" value="Genomic_DNA"/>
</dbReference>
<dbReference type="KEGG" id="apuu:APUU_22168A"/>
<protein>
    <submittedName>
        <fullName evidence="1">Uncharacterized protein</fullName>
    </submittedName>
</protein>
<dbReference type="OrthoDB" id="5591619at2759"/>
<dbReference type="GeneID" id="64971741"/>
<sequence length="176" mass="19179">MVFGFGSQSPWEKADTSIEDLLAASRNLYKTVEPDPSNMGLVGAGFIGGRAESVRQCVNKSDKALKACGEAEDGGKMFDEHLESVVKRVEDNLWLLLDGLKRISVVHYHRFCELGMGLPSVVKIALGWIQSSTTAWLATLKEVNNSPALEERIQAVTDKLVPAMANAVEVYKGIKA</sequence>
<dbReference type="AlphaFoldDB" id="A0A7R7XHV1"/>
<reference evidence="1" key="2">
    <citation type="submission" date="2021-02" db="EMBL/GenBank/DDBJ databases">
        <title>Aspergillus puulaauensis MK2 genome sequence.</title>
        <authorList>
            <person name="Futagami T."/>
            <person name="Mori K."/>
            <person name="Kadooka C."/>
            <person name="Tanaka T."/>
        </authorList>
    </citation>
    <scope>NUCLEOTIDE SEQUENCE</scope>
    <source>
        <strain evidence="1">MK2</strain>
    </source>
</reference>
<proteinExistence type="predicted"/>
<keyword evidence="2" id="KW-1185">Reference proteome</keyword>
<accession>A0A7R7XHV1</accession>